<dbReference type="InterPro" id="IPR050229">
    <property type="entry name" value="GlpE_sulfurtransferase"/>
</dbReference>
<dbReference type="AlphaFoldDB" id="A0A1T4WX90"/>
<evidence type="ECO:0000313" key="3">
    <source>
        <dbReference type="Proteomes" id="UP000190027"/>
    </source>
</evidence>
<evidence type="ECO:0000259" key="1">
    <source>
        <dbReference type="PROSITE" id="PS50206"/>
    </source>
</evidence>
<dbReference type="PANTHER" id="PTHR43031:SF1">
    <property type="entry name" value="PYRIDINE NUCLEOTIDE-DISULPHIDE OXIDOREDUCTASE"/>
    <property type="match status" value="1"/>
</dbReference>
<dbReference type="SUPFAM" id="SSF52821">
    <property type="entry name" value="Rhodanese/Cell cycle control phosphatase"/>
    <property type="match status" value="2"/>
</dbReference>
<name>A0A1T4WX90_9BACT</name>
<proteinExistence type="predicted"/>
<organism evidence="2 3">
    <name type="scientific">Paucidesulfovibrio gracilis DSM 16080</name>
    <dbReference type="NCBI Taxonomy" id="1121449"/>
    <lineage>
        <taxon>Bacteria</taxon>
        <taxon>Pseudomonadati</taxon>
        <taxon>Thermodesulfobacteriota</taxon>
        <taxon>Desulfovibrionia</taxon>
        <taxon>Desulfovibrionales</taxon>
        <taxon>Desulfovibrionaceae</taxon>
        <taxon>Paucidesulfovibrio</taxon>
    </lineage>
</organism>
<evidence type="ECO:0000313" key="2">
    <source>
        <dbReference type="EMBL" id="SKA81970.1"/>
    </source>
</evidence>
<dbReference type="CDD" id="cd00158">
    <property type="entry name" value="RHOD"/>
    <property type="match status" value="2"/>
</dbReference>
<dbReference type="Gene3D" id="3.40.250.10">
    <property type="entry name" value="Rhodanese-like domain"/>
    <property type="match status" value="2"/>
</dbReference>
<dbReference type="Pfam" id="PF00581">
    <property type="entry name" value="Rhodanese"/>
    <property type="match status" value="2"/>
</dbReference>
<gene>
    <name evidence="2" type="ORF">SAMN02745704_01479</name>
</gene>
<sequence>MGRILAAARTHGADMAIGKGRPGRFWGLMCVVLMLLPGVAQGQDDFPLRPFYPAVSVVDSETLLKIYPRAVIVDVRSEFEYEVARINKAVNAPIAHGRPLAVVERIRARDASSPLVFYCNDPACSRAFRVAQEAVNQGWENVYVYDAGVFAWIAAAPDKATLMGNSPASLERVISPALYRRHLLAYDEFERLSYEPGALVVDIRDIYHREREPRLRDVRNIPMESLLQAVTNRVWVERRLLIFDADGGQTRWLQYFLQANGYTDYYFLDGGVESLGRSAKTRLVDVGTSSVSFSQHNMLRLLKDRQIQELDRRLLLYVAARLRFDNYALLVRSETMIRLGVDEGALFEASDRLARSGWLLYTRVNGSLVYRVNPRLAWRGEMEGKVWMSRVHEFEKAVGR</sequence>
<feature type="domain" description="Rhodanese" evidence="1">
    <location>
        <begin position="194"/>
        <end position="284"/>
    </location>
</feature>
<dbReference type="PROSITE" id="PS50206">
    <property type="entry name" value="RHODANESE_3"/>
    <property type="match status" value="2"/>
</dbReference>
<dbReference type="Proteomes" id="UP000190027">
    <property type="component" value="Unassembled WGS sequence"/>
</dbReference>
<feature type="domain" description="Rhodanese" evidence="1">
    <location>
        <begin position="66"/>
        <end position="161"/>
    </location>
</feature>
<dbReference type="PANTHER" id="PTHR43031">
    <property type="entry name" value="FAD-DEPENDENT OXIDOREDUCTASE"/>
    <property type="match status" value="1"/>
</dbReference>
<dbReference type="STRING" id="1121449.SAMN02745704_01479"/>
<dbReference type="EMBL" id="FUYC01000005">
    <property type="protein sequence ID" value="SKA81970.1"/>
    <property type="molecule type" value="Genomic_DNA"/>
</dbReference>
<reference evidence="2 3" key="1">
    <citation type="submission" date="2017-02" db="EMBL/GenBank/DDBJ databases">
        <authorList>
            <person name="Peterson S.W."/>
        </authorList>
    </citation>
    <scope>NUCLEOTIDE SEQUENCE [LARGE SCALE GENOMIC DNA]</scope>
    <source>
        <strain evidence="2 3">DSM 16080</strain>
    </source>
</reference>
<keyword evidence="3" id="KW-1185">Reference proteome</keyword>
<dbReference type="InterPro" id="IPR001763">
    <property type="entry name" value="Rhodanese-like_dom"/>
</dbReference>
<dbReference type="SMART" id="SM00450">
    <property type="entry name" value="RHOD"/>
    <property type="match status" value="2"/>
</dbReference>
<protein>
    <submittedName>
        <fullName evidence="2">Rhodanese-related sulfurtransferase</fullName>
    </submittedName>
</protein>
<accession>A0A1T4WX90</accession>
<dbReference type="GO" id="GO:0016740">
    <property type="term" value="F:transferase activity"/>
    <property type="evidence" value="ECO:0007669"/>
    <property type="project" value="UniProtKB-KW"/>
</dbReference>
<keyword evidence="2" id="KW-0808">Transferase</keyword>
<dbReference type="InterPro" id="IPR036873">
    <property type="entry name" value="Rhodanese-like_dom_sf"/>
</dbReference>